<evidence type="ECO:0008006" key="3">
    <source>
        <dbReference type="Google" id="ProtNLM"/>
    </source>
</evidence>
<dbReference type="AlphaFoldDB" id="A0A2M8F4X9"/>
<dbReference type="NCBIfam" id="TIGR01484">
    <property type="entry name" value="HAD-SF-IIB"/>
    <property type="match status" value="1"/>
</dbReference>
<dbReference type="PANTHER" id="PTHR10000">
    <property type="entry name" value="PHOSPHOSERINE PHOSPHATASE"/>
    <property type="match status" value="1"/>
</dbReference>
<dbReference type="GO" id="GO:0005829">
    <property type="term" value="C:cytosol"/>
    <property type="evidence" value="ECO:0007669"/>
    <property type="project" value="TreeGrafter"/>
</dbReference>
<dbReference type="InterPro" id="IPR023214">
    <property type="entry name" value="HAD_sf"/>
</dbReference>
<dbReference type="Gene3D" id="3.30.1240.10">
    <property type="match status" value="1"/>
</dbReference>
<dbReference type="SUPFAM" id="SSF56784">
    <property type="entry name" value="HAD-like"/>
    <property type="match status" value="1"/>
</dbReference>
<dbReference type="GO" id="GO:0000287">
    <property type="term" value="F:magnesium ion binding"/>
    <property type="evidence" value="ECO:0007669"/>
    <property type="project" value="TreeGrafter"/>
</dbReference>
<dbReference type="Proteomes" id="UP000231383">
    <property type="component" value="Unassembled WGS sequence"/>
</dbReference>
<dbReference type="Gene3D" id="3.40.50.1000">
    <property type="entry name" value="HAD superfamily/HAD-like"/>
    <property type="match status" value="1"/>
</dbReference>
<dbReference type="PANTHER" id="PTHR10000:SF8">
    <property type="entry name" value="HAD SUPERFAMILY HYDROLASE-LIKE, TYPE 3"/>
    <property type="match status" value="1"/>
</dbReference>
<reference evidence="2" key="1">
    <citation type="submission" date="2017-09" db="EMBL/GenBank/DDBJ databases">
        <title>Depth-based differentiation of microbial function through sediment-hosted aquifers and enrichment of novel symbionts in the deep terrestrial subsurface.</title>
        <authorList>
            <person name="Probst A.J."/>
            <person name="Ladd B."/>
            <person name="Jarett J.K."/>
            <person name="Geller-Mcgrath D.E."/>
            <person name="Sieber C.M.K."/>
            <person name="Emerson J.B."/>
            <person name="Anantharaman K."/>
            <person name="Thomas B.C."/>
            <person name="Malmstrom R."/>
            <person name="Stieglmeier M."/>
            <person name="Klingl A."/>
            <person name="Woyke T."/>
            <person name="Ryan C.M."/>
            <person name="Banfield J.F."/>
        </authorList>
    </citation>
    <scope>NUCLEOTIDE SEQUENCE [LARGE SCALE GENOMIC DNA]</scope>
</reference>
<dbReference type="Pfam" id="PF08282">
    <property type="entry name" value="Hydrolase_3"/>
    <property type="match status" value="1"/>
</dbReference>
<evidence type="ECO:0000313" key="2">
    <source>
        <dbReference type="Proteomes" id="UP000231383"/>
    </source>
</evidence>
<comment type="caution">
    <text evidence="1">The sequence shown here is derived from an EMBL/GenBank/DDBJ whole genome shotgun (WGS) entry which is preliminary data.</text>
</comment>
<gene>
    <name evidence="1" type="ORF">CO051_00015</name>
</gene>
<accession>A0A2M8F4X9</accession>
<proteinExistence type="predicted"/>
<dbReference type="InterPro" id="IPR036412">
    <property type="entry name" value="HAD-like_sf"/>
</dbReference>
<dbReference type="GO" id="GO:0016791">
    <property type="term" value="F:phosphatase activity"/>
    <property type="evidence" value="ECO:0007669"/>
    <property type="project" value="TreeGrafter"/>
</dbReference>
<dbReference type="EMBL" id="PFSC01000002">
    <property type="protein sequence ID" value="PJC34347.1"/>
    <property type="molecule type" value="Genomic_DNA"/>
</dbReference>
<evidence type="ECO:0000313" key="1">
    <source>
        <dbReference type="EMBL" id="PJC34347.1"/>
    </source>
</evidence>
<dbReference type="InterPro" id="IPR006379">
    <property type="entry name" value="HAD-SF_hydro_IIB"/>
</dbReference>
<protein>
    <recommendedName>
        <fullName evidence="3">Cof-type HAD-IIB family hydrolase</fullName>
    </recommendedName>
</protein>
<sequence length="284" mass="31326">MINGLILDIDGVISGDRKGYNWPNPHPEVIKAIKNIHTKGIPVCLCTGRGSFGIRHLVKLLELDNPHVGDGGAVVIDVLANKIIDAHYIDRSISKAIVSKLLENHLYLELYTTDGYMIEQGTACGITQKHAAVLRHEPTQVSSLLKEASTQELIKIMPIANGPEEKELVIRLFEPYKNQLTIQWGTHPSADPYEFGIITKKGVSKRTAAQKLAQSMNLDLNDVLGVGDTITDWDFIQLCGYAGAMKNATDDLKRNVLTKKHSVIGGSVDNNGLLDIFRHFKLID</sequence>
<name>A0A2M8F4X9_9BACT</name>
<organism evidence="1 2">
    <name type="scientific">Candidatus Roizmanbacteria bacterium CG_4_9_14_0_2_um_filter_39_13</name>
    <dbReference type="NCBI Taxonomy" id="1974839"/>
    <lineage>
        <taxon>Bacteria</taxon>
        <taxon>Candidatus Roizmaniibacteriota</taxon>
    </lineage>
</organism>